<dbReference type="GO" id="GO:0016740">
    <property type="term" value="F:transferase activity"/>
    <property type="evidence" value="ECO:0007669"/>
    <property type="project" value="UniProtKB-KW"/>
</dbReference>
<protein>
    <submittedName>
        <fullName evidence="2">Possible glycosyltransferase</fullName>
    </submittedName>
</protein>
<dbReference type="Pfam" id="PF00535">
    <property type="entry name" value="Glycos_transf_2"/>
    <property type="match status" value="1"/>
</dbReference>
<proteinExistence type="predicted"/>
<dbReference type="InterPro" id="IPR001173">
    <property type="entry name" value="Glyco_trans_2-like"/>
</dbReference>
<dbReference type="InterPro" id="IPR050834">
    <property type="entry name" value="Glycosyltransf_2"/>
</dbReference>
<dbReference type="CAZy" id="GT2">
    <property type="family name" value="Glycosyltransferase Family 2"/>
</dbReference>
<feature type="domain" description="Glycosyltransferase 2-like" evidence="1">
    <location>
        <begin position="9"/>
        <end position="128"/>
    </location>
</feature>
<dbReference type="eggNOG" id="COG1216">
    <property type="taxonomic scope" value="Bacteria"/>
</dbReference>
<gene>
    <name evidence="2" type="ordered locus">SYNW0453</name>
</gene>
<evidence type="ECO:0000259" key="1">
    <source>
        <dbReference type="Pfam" id="PF00535"/>
    </source>
</evidence>
<dbReference type="PANTHER" id="PTHR43685">
    <property type="entry name" value="GLYCOSYLTRANSFERASE"/>
    <property type="match status" value="1"/>
</dbReference>
<dbReference type="RefSeq" id="WP_011127327.1">
    <property type="nucleotide sequence ID" value="NC_005070.1"/>
</dbReference>
<evidence type="ECO:0000313" key="3">
    <source>
        <dbReference type="Proteomes" id="UP000001422"/>
    </source>
</evidence>
<evidence type="ECO:0000313" key="2">
    <source>
        <dbReference type="EMBL" id="CAE06968.1"/>
    </source>
</evidence>
<dbReference type="Proteomes" id="UP000001422">
    <property type="component" value="Chromosome"/>
</dbReference>
<dbReference type="Gene3D" id="3.90.550.10">
    <property type="entry name" value="Spore Coat Polysaccharide Biosynthesis Protein SpsA, Chain A"/>
    <property type="match status" value="1"/>
</dbReference>
<reference evidence="2 3" key="1">
    <citation type="journal article" date="2003" name="Nature">
        <title>The genome of a motile marine Synechococcus.</title>
        <authorList>
            <person name="Palenik B."/>
            <person name="Brahamsha B."/>
            <person name="Larimer F."/>
            <person name="Land M."/>
            <person name="Hauser L."/>
            <person name="Chain P."/>
            <person name="Lamerdin J."/>
            <person name="Regala W."/>
            <person name="Allen E.A."/>
            <person name="McCarren J."/>
            <person name="Paulsen I."/>
            <person name="Dufresne A."/>
            <person name="Partensky F."/>
            <person name="Webb E."/>
            <person name="Waterbury J."/>
        </authorList>
    </citation>
    <scope>NUCLEOTIDE SEQUENCE [LARGE SCALE GENOMIC DNA]</scope>
    <source>
        <strain evidence="2 3">WH8102</strain>
    </source>
</reference>
<dbReference type="SUPFAM" id="SSF53448">
    <property type="entry name" value="Nucleotide-diphospho-sugar transferases"/>
    <property type="match status" value="1"/>
</dbReference>
<sequence length="300" mass="34831">MSSLNHLVTVIITTYKRPDLLRRSISSVLNQTYSNLQIVVVNDDPESSYSNTDFSVWDDSRLQFINHSVNKGVSFARNTGLNHSIGDFICFLDDDDIWLADKVEKQLRILAKTPLYIGFTYCWSYVLDASNNVTSHISPNISGNIFDLMLLRQCIPNISTIMIKSYVLNEVSGFEVSLMRGNDSDFLRKLSFFYHVIPTQEFLVYYSDSPLYQRITNFSRGGLTKSLASLEYRKDRFKHELSFRPYTRNFLDVQLMSIYFHSNQYIKGFKIFTFAVLFYAGLQLRLFYRLIIGCTSFPHD</sequence>
<keyword evidence="3" id="KW-1185">Reference proteome</keyword>
<dbReference type="KEGG" id="syw:SYNW0453"/>
<dbReference type="STRING" id="84588.SYNW0453"/>
<name>Q7U906_PARMW</name>
<dbReference type="HOGENOM" id="CLU_025996_0_5_3"/>
<dbReference type="AlphaFoldDB" id="Q7U906"/>
<dbReference type="InterPro" id="IPR029044">
    <property type="entry name" value="Nucleotide-diphossugar_trans"/>
</dbReference>
<accession>Q7U906</accession>
<dbReference type="PANTHER" id="PTHR43685:SF2">
    <property type="entry name" value="GLYCOSYLTRANSFERASE 2-LIKE DOMAIN-CONTAINING PROTEIN"/>
    <property type="match status" value="1"/>
</dbReference>
<organism evidence="2 3">
    <name type="scientific">Parasynechococcus marenigrum (strain WH8102)</name>
    <dbReference type="NCBI Taxonomy" id="84588"/>
    <lineage>
        <taxon>Bacteria</taxon>
        <taxon>Bacillati</taxon>
        <taxon>Cyanobacteriota</taxon>
        <taxon>Cyanophyceae</taxon>
        <taxon>Synechococcales</taxon>
        <taxon>Prochlorococcaceae</taxon>
        <taxon>Parasynechococcus</taxon>
        <taxon>Parasynechococcus marenigrum</taxon>
    </lineage>
</organism>
<dbReference type="CDD" id="cd00761">
    <property type="entry name" value="Glyco_tranf_GTA_type"/>
    <property type="match status" value="1"/>
</dbReference>
<dbReference type="EMBL" id="BX569690">
    <property type="protein sequence ID" value="CAE06968.1"/>
    <property type="molecule type" value="Genomic_DNA"/>
</dbReference>